<dbReference type="AlphaFoldDB" id="A0A2Z6I9L0"/>
<feature type="chain" id="PRO_5016425146" description="DUF305 domain-containing protein" evidence="1">
    <location>
        <begin position="26"/>
        <end position="240"/>
    </location>
</feature>
<sequence length="240" mass="25875">MRTLSTLAVTLLGTGLALASGGAFAADPHAGMNHGSMNHEMMNHGTHKVERTPMQAELAAGMDRMHADMHAGMMLLDADAAFAAGMVPHHKGAVEMAEVELKYGKDPEMRKLAEAIIAAQGPEIEQMNAWLARNPEKTKAKGETHGDMLPMHKELMAGMTDMHEGMAKSLNVTDADIAFAVGMIPHHQGAVQMAEVELKYGKDPEMRKLAEAIIAAQGPEIEQMQAWLKSKNVDLATCCK</sequence>
<accession>A0A2Z6I9L0</accession>
<feature type="signal peptide" evidence="1">
    <location>
        <begin position="1"/>
        <end position="25"/>
    </location>
</feature>
<keyword evidence="4" id="KW-1185">Reference proteome</keyword>
<dbReference type="PANTHER" id="PTHR36933:SF1">
    <property type="entry name" value="SLL0788 PROTEIN"/>
    <property type="match status" value="1"/>
</dbReference>
<dbReference type="Gene3D" id="1.20.1260.10">
    <property type="match status" value="1"/>
</dbReference>
<feature type="domain" description="DUF305" evidence="2">
    <location>
        <begin position="79"/>
        <end position="228"/>
    </location>
</feature>
<keyword evidence="1" id="KW-0732">Signal</keyword>
<dbReference type="Pfam" id="PF03713">
    <property type="entry name" value="DUF305"/>
    <property type="match status" value="1"/>
</dbReference>
<dbReference type="InterPro" id="IPR005183">
    <property type="entry name" value="DUF305_CopM-like"/>
</dbReference>
<evidence type="ECO:0000313" key="3">
    <source>
        <dbReference type="EMBL" id="BBF23032.1"/>
    </source>
</evidence>
<evidence type="ECO:0000259" key="2">
    <source>
        <dbReference type="Pfam" id="PF03713"/>
    </source>
</evidence>
<proteinExistence type="predicted"/>
<dbReference type="Proteomes" id="UP000271003">
    <property type="component" value="Chromosome"/>
</dbReference>
<dbReference type="KEGG" id="sutt:SUTMEG_09230"/>
<dbReference type="EMBL" id="AP018786">
    <property type="protein sequence ID" value="BBF23032.1"/>
    <property type="molecule type" value="Genomic_DNA"/>
</dbReference>
<dbReference type="PANTHER" id="PTHR36933">
    <property type="entry name" value="SLL0788 PROTEIN"/>
    <property type="match status" value="1"/>
</dbReference>
<dbReference type="OrthoDB" id="8603558at2"/>
<dbReference type="RefSeq" id="WP_120176683.1">
    <property type="nucleotide sequence ID" value="NZ_AP018786.1"/>
</dbReference>
<gene>
    <name evidence="3" type="ORF">SUTMEG_09230</name>
</gene>
<reference evidence="3 4" key="1">
    <citation type="journal article" date="2018" name="Int. J. Syst. Evol. Microbiol.">
        <title>Mesosutterella multiformis gen. nov., sp. nov., a member of the family Sutterellaceae and Sutterella megalosphaeroides sp. nov., isolated from human faeces.</title>
        <authorList>
            <person name="Sakamoto M."/>
            <person name="Ikeyama N."/>
            <person name="Kunihiro T."/>
            <person name="Iino T."/>
            <person name="Yuki M."/>
            <person name="Ohkuma M."/>
        </authorList>
    </citation>
    <scope>NUCLEOTIDE SEQUENCE [LARGE SCALE GENOMIC DNA]</scope>
    <source>
        <strain evidence="3 4">6FBBBH3</strain>
    </source>
</reference>
<organism evidence="3 4">
    <name type="scientific">Sutterella megalosphaeroides</name>
    <dbReference type="NCBI Taxonomy" id="2494234"/>
    <lineage>
        <taxon>Bacteria</taxon>
        <taxon>Pseudomonadati</taxon>
        <taxon>Pseudomonadota</taxon>
        <taxon>Betaproteobacteria</taxon>
        <taxon>Burkholderiales</taxon>
        <taxon>Sutterellaceae</taxon>
        <taxon>Sutterella</taxon>
    </lineage>
</organism>
<protein>
    <recommendedName>
        <fullName evidence="2">DUF305 domain-containing protein</fullName>
    </recommendedName>
</protein>
<evidence type="ECO:0000313" key="4">
    <source>
        <dbReference type="Proteomes" id="UP000271003"/>
    </source>
</evidence>
<name>A0A2Z6I9L0_9BURK</name>
<evidence type="ECO:0000256" key="1">
    <source>
        <dbReference type="SAM" id="SignalP"/>
    </source>
</evidence>
<dbReference type="InterPro" id="IPR012347">
    <property type="entry name" value="Ferritin-like"/>
</dbReference>